<keyword evidence="3 6" id="KW-0064">Aspartyl protease</keyword>
<dbReference type="PANTHER" id="PTHR47966">
    <property type="entry name" value="BETA-SITE APP-CLEAVING ENZYME, ISOFORM A-RELATED"/>
    <property type="match status" value="1"/>
</dbReference>
<keyword evidence="4 6" id="KW-0378">Hydrolase</keyword>
<dbReference type="InterPro" id="IPR001969">
    <property type="entry name" value="Aspartic_peptidase_AS"/>
</dbReference>
<protein>
    <recommendedName>
        <fullName evidence="8">Peptidase A1 domain-containing protein</fullName>
    </recommendedName>
</protein>
<evidence type="ECO:0000256" key="2">
    <source>
        <dbReference type="ARBA" id="ARBA00022670"/>
    </source>
</evidence>
<sequence length="474" mass="53866">MGCTHSRHWYRRDMHKLQKPEPEYEPDHEHGHGHGHEQDYEHEHGNGHEQDYEHEHGNGHGHEHDSESERERTPSPSLASELRLHHLSRPDRFRSGYRPSFYAAYARAARRYQFEASKYGSFAYRKNAVVKKRSRTSKEAWSRSIGYFSLRIHDSLEYVVPVSIGTPGKQLMLDFDTGSSDLWVWSSEVAGAGKYRAKHRLYHPHLSTTAKRVDGTWKISYGDGSSASGDVWMDHISVAGVHIHGQAIEVAQHLSRAFLTDGGNDGLLGLAFPKLNTVQPHRVATPVENMLEKRLIDPPVFTCKLGHGSEQSFYSFGFIDKSVTRHPIVYHHVDSSRGFWEVASTAYMVGGKPYKSRDNTAIIDTGTTLCLVHDDAVDRIYHRINGARYSNSRGGWIYPNHERLPEIEFAIGHTMYRLNEIDFHYSDAGDGLTFGGIQSRGDLKYDIFGDVFLKSLYVVFDQANMKVGVAQRDD</sequence>
<dbReference type="InterPro" id="IPR034163">
    <property type="entry name" value="Aspergillopepsin-like_cat_dom"/>
</dbReference>
<dbReference type="InterPro" id="IPR033121">
    <property type="entry name" value="PEPTIDASE_A1"/>
</dbReference>
<evidence type="ECO:0000256" key="4">
    <source>
        <dbReference type="ARBA" id="ARBA00022801"/>
    </source>
</evidence>
<feature type="active site" evidence="5">
    <location>
        <position position="176"/>
    </location>
</feature>
<dbReference type="Pfam" id="PF00026">
    <property type="entry name" value="Asp"/>
    <property type="match status" value="1"/>
</dbReference>
<evidence type="ECO:0000256" key="6">
    <source>
        <dbReference type="RuleBase" id="RU000454"/>
    </source>
</evidence>
<dbReference type="InterPro" id="IPR021109">
    <property type="entry name" value="Peptidase_aspartic_dom_sf"/>
</dbReference>
<dbReference type="CDD" id="cd06097">
    <property type="entry name" value="Aspergillopepsin_like"/>
    <property type="match status" value="1"/>
</dbReference>
<evidence type="ECO:0000256" key="3">
    <source>
        <dbReference type="ARBA" id="ARBA00022750"/>
    </source>
</evidence>
<dbReference type="PROSITE" id="PS51767">
    <property type="entry name" value="PEPTIDASE_A1"/>
    <property type="match status" value="1"/>
</dbReference>
<dbReference type="STRING" id="34475.A0A4Y9Z0K6"/>
<dbReference type="InterPro" id="IPR001461">
    <property type="entry name" value="Aspartic_peptidase_A1"/>
</dbReference>
<evidence type="ECO:0000313" key="10">
    <source>
        <dbReference type="Proteomes" id="UP000298390"/>
    </source>
</evidence>
<comment type="similarity">
    <text evidence="1 6">Belongs to the peptidase A1 family.</text>
</comment>
<keyword evidence="2 6" id="KW-0645">Protease</keyword>
<dbReference type="SUPFAM" id="SSF50630">
    <property type="entry name" value="Acid proteases"/>
    <property type="match status" value="1"/>
</dbReference>
<dbReference type="PRINTS" id="PR00792">
    <property type="entry name" value="PEPSIN"/>
</dbReference>
<evidence type="ECO:0000256" key="5">
    <source>
        <dbReference type="PIRSR" id="PIRSR601461-1"/>
    </source>
</evidence>
<evidence type="ECO:0000259" key="8">
    <source>
        <dbReference type="PROSITE" id="PS51767"/>
    </source>
</evidence>
<evidence type="ECO:0000256" key="1">
    <source>
        <dbReference type="ARBA" id="ARBA00007447"/>
    </source>
</evidence>
<organism evidence="9 10">
    <name type="scientific">Rhodofomes roseus</name>
    <dbReference type="NCBI Taxonomy" id="34475"/>
    <lineage>
        <taxon>Eukaryota</taxon>
        <taxon>Fungi</taxon>
        <taxon>Dikarya</taxon>
        <taxon>Basidiomycota</taxon>
        <taxon>Agaricomycotina</taxon>
        <taxon>Agaricomycetes</taxon>
        <taxon>Polyporales</taxon>
        <taxon>Rhodofomes</taxon>
    </lineage>
</organism>
<dbReference type="GO" id="GO:0006508">
    <property type="term" value="P:proteolysis"/>
    <property type="evidence" value="ECO:0007669"/>
    <property type="project" value="UniProtKB-KW"/>
</dbReference>
<dbReference type="EMBL" id="SEKV01000036">
    <property type="protein sequence ID" value="TFY68164.1"/>
    <property type="molecule type" value="Genomic_DNA"/>
</dbReference>
<reference evidence="9 10" key="1">
    <citation type="submission" date="2019-01" db="EMBL/GenBank/DDBJ databases">
        <title>Genome sequencing of the rare red list fungi Fomitopsis rosea.</title>
        <authorList>
            <person name="Buettner E."/>
            <person name="Kellner H."/>
        </authorList>
    </citation>
    <scope>NUCLEOTIDE SEQUENCE [LARGE SCALE GENOMIC DNA]</scope>
    <source>
        <strain evidence="9 10">DSM 105464</strain>
    </source>
</reference>
<feature type="compositionally biased region" description="Basic and acidic residues" evidence="7">
    <location>
        <begin position="11"/>
        <end position="73"/>
    </location>
</feature>
<dbReference type="PANTHER" id="PTHR47966:SF1">
    <property type="entry name" value="ASPARTYL PROTEINASE"/>
    <property type="match status" value="1"/>
</dbReference>
<dbReference type="GO" id="GO:0004190">
    <property type="term" value="F:aspartic-type endopeptidase activity"/>
    <property type="evidence" value="ECO:0007669"/>
    <property type="project" value="UniProtKB-KW"/>
</dbReference>
<evidence type="ECO:0000313" key="9">
    <source>
        <dbReference type="EMBL" id="TFY68164.1"/>
    </source>
</evidence>
<dbReference type="PROSITE" id="PS00141">
    <property type="entry name" value="ASP_PROTEASE"/>
    <property type="match status" value="2"/>
</dbReference>
<gene>
    <name evidence="9" type="ORF">EVJ58_g1174</name>
</gene>
<evidence type="ECO:0000256" key="7">
    <source>
        <dbReference type="SAM" id="MobiDB-lite"/>
    </source>
</evidence>
<feature type="compositionally biased region" description="Basic residues" evidence="7">
    <location>
        <begin position="1"/>
        <end position="10"/>
    </location>
</feature>
<proteinExistence type="inferred from homology"/>
<name>A0A4Y9Z0K6_9APHY</name>
<dbReference type="Proteomes" id="UP000298390">
    <property type="component" value="Unassembled WGS sequence"/>
</dbReference>
<accession>A0A4Y9Z0K6</accession>
<feature type="domain" description="Peptidase A1" evidence="8">
    <location>
        <begin position="158"/>
        <end position="470"/>
    </location>
</feature>
<dbReference type="Gene3D" id="2.40.70.10">
    <property type="entry name" value="Acid Proteases"/>
    <property type="match status" value="2"/>
</dbReference>
<feature type="region of interest" description="Disordered" evidence="7">
    <location>
        <begin position="1"/>
        <end position="85"/>
    </location>
</feature>
<dbReference type="AlphaFoldDB" id="A0A4Y9Z0K6"/>
<comment type="caution">
    <text evidence="9">The sequence shown here is derived from an EMBL/GenBank/DDBJ whole genome shotgun (WGS) entry which is preliminary data.</text>
</comment>
<feature type="active site" evidence="5">
    <location>
        <position position="364"/>
    </location>
</feature>